<dbReference type="CDD" id="cd02947">
    <property type="entry name" value="TRX_family"/>
    <property type="match status" value="1"/>
</dbReference>
<reference evidence="10 11" key="1">
    <citation type="journal article" date="2014" name="Syst. Appl. Microbiol.">
        <title>Complete genomes of freshwater sulfur oxidizers Sulfuricella denitrificans skB26 and Sulfuritalea hydrogenivorans sk43H: genetic insights into the sulfur oxidation pathway of betaproteobacteria.</title>
        <authorList>
            <person name="Watanabe T."/>
            <person name="Kojima H."/>
            <person name="Fukui M."/>
        </authorList>
    </citation>
    <scope>NUCLEOTIDE SEQUENCE [LARGE SCALE GENOMIC DNA]</scope>
    <source>
        <strain evidence="10">DSM22779</strain>
    </source>
</reference>
<evidence type="ECO:0000313" key="10">
    <source>
        <dbReference type="EMBL" id="BAO30138.1"/>
    </source>
</evidence>
<dbReference type="InterPro" id="IPR036249">
    <property type="entry name" value="Thioredoxin-like_sf"/>
</dbReference>
<organism evidence="10 11">
    <name type="scientific">Sulfuritalea hydrogenivorans sk43H</name>
    <dbReference type="NCBI Taxonomy" id="1223802"/>
    <lineage>
        <taxon>Bacteria</taxon>
        <taxon>Pseudomonadati</taxon>
        <taxon>Pseudomonadota</taxon>
        <taxon>Betaproteobacteria</taxon>
        <taxon>Nitrosomonadales</taxon>
        <taxon>Sterolibacteriaceae</taxon>
        <taxon>Sulfuritalea</taxon>
    </lineage>
</organism>
<evidence type="ECO:0000256" key="3">
    <source>
        <dbReference type="ARBA" id="ARBA00022982"/>
    </source>
</evidence>
<dbReference type="InterPro" id="IPR013766">
    <property type="entry name" value="Thioredoxin_domain"/>
</dbReference>
<keyword evidence="4 8" id="KW-1015">Disulfide bond</keyword>
<evidence type="ECO:0000256" key="8">
    <source>
        <dbReference type="PIRSR" id="PIRSR000077-4"/>
    </source>
</evidence>
<dbReference type="Pfam" id="PF00085">
    <property type="entry name" value="Thioredoxin"/>
    <property type="match status" value="1"/>
</dbReference>
<feature type="active site" description="Nucleophile" evidence="7">
    <location>
        <position position="41"/>
    </location>
</feature>
<feature type="site" description="Contributes to redox potential value" evidence="7">
    <location>
        <position position="43"/>
    </location>
</feature>
<gene>
    <name evidence="10" type="ORF">SUTH_02349</name>
</gene>
<feature type="domain" description="Thioredoxin" evidence="9">
    <location>
        <begin position="5"/>
        <end position="117"/>
    </location>
</feature>
<keyword evidence="2" id="KW-0813">Transport</keyword>
<dbReference type="PANTHER" id="PTHR45663">
    <property type="entry name" value="GEO12009P1"/>
    <property type="match status" value="1"/>
</dbReference>
<comment type="similarity">
    <text evidence="1 6">Belongs to the thioredoxin family.</text>
</comment>
<protein>
    <recommendedName>
        <fullName evidence="6">Thioredoxin</fullName>
    </recommendedName>
</protein>
<dbReference type="OrthoDB" id="9790390at2"/>
<feature type="site" description="Contributes to redox potential value" evidence="7">
    <location>
        <position position="35"/>
    </location>
</feature>
<dbReference type="PRINTS" id="PR00421">
    <property type="entry name" value="THIOREDOXIN"/>
</dbReference>
<dbReference type="PIRSF" id="PIRSF000077">
    <property type="entry name" value="Thioredoxin"/>
    <property type="match status" value="1"/>
</dbReference>
<dbReference type="RefSeq" id="WP_041099442.1">
    <property type="nucleotide sequence ID" value="NZ_AP012547.1"/>
</dbReference>
<evidence type="ECO:0000259" key="9">
    <source>
        <dbReference type="PROSITE" id="PS51352"/>
    </source>
</evidence>
<dbReference type="PROSITE" id="PS51352">
    <property type="entry name" value="THIOREDOXIN_2"/>
    <property type="match status" value="1"/>
</dbReference>
<dbReference type="InterPro" id="IPR005746">
    <property type="entry name" value="Thioredoxin"/>
</dbReference>
<keyword evidence="3" id="KW-0249">Electron transport</keyword>
<dbReference type="Gene3D" id="3.40.30.10">
    <property type="entry name" value="Glutaredoxin"/>
    <property type="match status" value="1"/>
</dbReference>
<dbReference type="HOGENOM" id="CLU_090389_10_3_4"/>
<feature type="disulfide bond" description="Redox-active" evidence="8">
    <location>
        <begin position="41"/>
        <end position="44"/>
    </location>
</feature>
<evidence type="ECO:0000256" key="5">
    <source>
        <dbReference type="ARBA" id="ARBA00023284"/>
    </source>
</evidence>
<dbReference type="KEGG" id="shd:SUTH_02349"/>
<dbReference type="EMBL" id="AP012547">
    <property type="protein sequence ID" value="BAO30138.1"/>
    <property type="molecule type" value="Genomic_DNA"/>
</dbReference>
<evidence type="ECO:0000313" key="11">
    <source>
        <dbReference type="Proteomes" id="UP000031637"/>
    </source>
</evidence>
<dbReference type="STRING" id="1223802.SUTH_02349"/>
<keyword evidence="11" id="KW-1185">Reference proteome</keyword>
<evidence type="ECO:0000256" key="7">
    <source>
        <dbReference type="PIRSR" id="PIRSR000077-1"/>
    </source>
</evidence>
<accession>W0SJB8</accession>
<evidence type="ECO:0000256" key="1">
    <source>
        <dbReference type="ARBA" id="ARBA00008987"/>
    </source>
</evidence>
<dbReference type="GO" id="GO:0015035">
    <property type="term" value="F:protein-disulfide reductase activity"/>
    <property type="evidence" value="ECO:0007669"/>
    <property type="project" value="InterPro"/>
</dbReference>
<dbReference type="PANTHER" id="PTHR45663:SF11">
    <property type="entry name" value="GEO12009P1"/>
    <property type="match status" value="1"/>
</dbReference>
<sequence>MHSKHEPTATIFDVTEEDFDTAVVARSQQTPVLVDIGADWCAPCRVLSPLLERLTSNYDGAFLLANVDADENMRIAGKHKVRGFPTVIAYSRGVEIDRFHSAQTEGFLRKFIDGVIERHAAGE</sequence>
<evidence type="ECO:0000256" key="4">
    <source>
        <dbReference type="ARBA" id="ARBA00023157"/>
    </source>
</evidence>
<feature type="site" description="Contributes to redox potential value" evidence="7">
    <location>
        <position position="42"/>
    </location>
</feature>
<dbReference type="Proteomes" id="UP000031637">
    <property type="component" value="Chromosome"/>
</dbReference>
<evidence type="ECO:0000256" key="6">
    <source>
        <dbReference type="PIRNR" id="PIRNR000077"/>
    </source>
</evidence>
<feature type="active site" description="Nucleophile" evidence="7">
    <location>
        <position position="44"/>
    </location>
</feature>
<proteinExistence type="inferred from homology"/>
<keyword evidence="5 8" id="KW-0676">Redox-active center</keyword>
<dbReference type="SUPFAM" id="SSF52833">
    <property type="entry name" value="Thioredoxin-like"/>
    <property type="match status" value="1"/>
</dbReference>
<name>W0SJB8_9PROT</name>
<evidence type="ECO:0000256" key="2">
    <source>
        <dbReference type="ARBA" id="ARBA00022448"/>
    </source>
</evidence>
<dbReference type="AlphaFoldDB" id="W0SJB8"/>
<dbReference type="GO" id="GO:0005737">
    <property type="term" value="C:cytoplasm"/>
    <property type="evidence" value="ECO:0007669"/>
    <property type="project" value="TreeGrafter"/>
</dbReference>